<comment type="subcellular location">
    <subcellularLocation>
        <location evidence="1">Cell membrane</location>
        <topology evidence="1">Multi-pass membrane protein</topology>
    </subcellularLocation>
</comment>
<feature type="transmembrane region" description="Helical" evidence="8">
    <location>
        <begin position="131"/>
        <end position="149"/>
    </location>
</feature>
<evidence type="ECO:0000256" key="1">
    <source>
        <dbReference type="ARBA" id="ARBA00004651"/>
    </source>
</evidence>
<dbReference type="GO" id="GO:0005886">
    <property type="term" value="C:plasma membrane"/>
    <property type="evidence" value="ECO:0007669"/>
    <property type="project" value="UniProtKB-SubCell"/>
</dbReference>
<dbReference type="InterPro" id="IPR050297">
    <property type="entry name" value="LipidA_mod_glycosyltrf_83"/>
</dbReference>
<evidence type="ECO:0008006" key="11">
    <source>
        <dbReference type="Google" id="ProtNLM"/>
    </source>
</evidence>
<dbReference type="RefSeq" id="WP_153652131.1">
    <property type="nucleotide sequence ID" value="NZ_CP045737.1"/>
</dbReference>
<dbReference type="Proteomes" id="UP000392064">
    <property type="component" value="Chromosome"/>
</dbReference>
<feature type="transmembrane region" description="Helical" evidence="8">
    <location>
        <begin position="80"/>
        <end position="100"/>
    </location>
</feature>
<feature type="transmembrane region" description="Helical" evidence="8">
    <location>
        <begin position="12"/>
        <end position="34"/>
    </location>
</feature>
<organism evidence="9 10">
    <name type="scientific">Aeromicrobium yanjiei</name>
    <dbReference type="NCBI Taxonomy" id="2662028"/>
    <lineage>
        <taxon>Bacteria</taxon>
        <taxon>Bacillati</taxon>
        <taxon>Actinomycetota</taxon>
        <taxon>Actinomycetes</taxon>
        <taxon>Propionibacteriales</taxon>
        <taxon>Nocardioidaceae</taxon>
        <taxon>Aeromicrobium</taxon>
    </lineage>
</organism>
<evidence type="ECO:0000256" key="5">
    <source>
        <dbReference type="ARBA" id="ARBA00022692"/>
    </source>
</evidence>
<evidence type="ECO:0000256" key="8">
    <source>
        <dbReference type="SAM" id="Phobius"/>
    </source>
</evidence>
<keyword evidence="3" id="KW-0328">Glycosyltransferase</keyword>
<evidence type="ECO:0000313" key="9">
    <source>
        <dbReference type="EMBL" id="QGG40860.1"/>
    </source>
</evidence>
<evidence type="ECO:0000256" key="2">
    <source>
        <dbReference type="ARBA" id="ARBA00022475"/>
    </source>
</evidence>
<gene>
    <name evidence="9" type="ORF">GEV26_05515</name>
</gene>
<feature type="transmembrane region" description="Helical" evidence="8">
    <location>
        <begin position="260"/>
        <end position="283"/>
    </location>
</feature>
<accession>A0A5Q2MLK4</accession>
<dbReference type="EMBL" id="CP045737">
    <property type="protein sequence ID" value="QGG40860.1"/>
    <property type="molecule type" value="Genomic_DNA"/>
</dbReference>
<keyword evidence="6 8" id="KW-1133">Transmembrane helix</keyword>
<feature type="transmembrane region" description="Helical" evidence="8">
    <location>
        <begin position="290"/>
        <end position="309"/>
    </location>
</feature>
<sequence length="489" mass="51243">MDLARSAARLPVFLSLTIGAMIAIRLCFLGTPAGRDEAGFLMVGNAWGDGDSLYGPYWVDRPPLLLWIMDLAGTLTNLRLIGLLACVVMVLGVARAAYLVRGPQGARWAAAAASLFSTAHWFGVTRTNGEMLCAGFVAWGFALTIQALLPHARRPWLPALGAGVLAACSCLIKQSIVDGLVFAAVLAVAVAWQQPAARRRAAVVVAAGTVGFVVALATGVAAAAARGTSPAELFDALVTFRAEAGEVIRTSATAATGQRLIVLLATWAGSGLGFIAVLAAWCAARRREPVVLATFAVIAFASGTAVLGGSYWGHYLFQLVPASALAAGLLADQVSRRLRTALGVFTVAVLAANLTYTIVAPPQVGATAETVGTWLRESGDPSDTAVVVYGQPNVLGAAGMSSPYPYLWSLPVRTLDPDLTTLSGVLTGPDRPTWFVEWTGVDSWGITGADRLENELDDGYRKVAKVCGRTVWLARGEERSLAPVPKECP</sequence>
<evidence type="ECO:0000313" key="10">
    <source>
        <dbReference type="Proteomes" id="UP000392064"/>
    </source>
</evidence>
<keyword evidence="4" id="KW-0808">Transferase</keyword>
<name>A0A5Q2MLK4_9ACTN</name>
<dbReference type="GO" id="GO:0009103">
    <property type="term" value="P:lipopolysaccharide biosynthetic process"/>
    <property type="evidence" value="ECO:0007669"/>
    <property type="project" value="UniProtKB-ARBA"/>
</dbReference>
<feature type="transmembrane region" description="Helical" evidence="8">
    <location>
        <begin position="338"/>
        <end position="359"/>
    </location>
</feature>
<protein>
    <recommendedName>
        <fullName evidence="11">Glycosyltransferase RgtA/B/C/D-like domain-containing protein</fullName>
    </recommendedName>
</protein>
<evidence type="ECO:0000256" key="3">
    <source>
        <dbReference type="ARBA" id="ARBA00022676"/>
    </source>
</evidence>
<evidence type="ECO:0000256" key="7">
    <source>
        <dbReference type="ARBA" id="ARBA00023136"/>
    </source>
</evidence>
<evidence type="ECO:0000256" key="4">
    <source>
        <dbReference type="ARBA" id="ARBA00022679"/>
    </source>
</evidence>
<proteinExistence type="predicted"/>
<feature type="transmembrane region" description="Helical" evidence="8">
    <location>
        <begin position="315"/>
        <end position="331"/>
    </location>
</feature>
<keyword evidence="2" id="KW-1003">Cell membrane</keyword>
<evidence type="ECO:0000256" key="6">
    <source>
        <dbReference type="ARBA" id="ARBA00022989"/>
    </source>
</evidence>
<reference evidence="9 10" key="1">
    <citation type="submission" date="2019-11" db="EMBL/GenBank/DDBJ databases">
        <authorList>
            <person name="Li J."/>
        </authorList>
    </citation>
    <scope>NUCLEOTIDE SEQUENCE [LARGE SCALE GENOMIC DNA]</scope>
    <source>
        <strain evidence="9 10">MF47</strain>
    </source>
</reference>
<dbReference type="KEGG" id="aef:GEV26_05515"/>
<dbReference type="PANTHER" id="PTHR33908:SF11">
    <property type="entry name" value="MEMBRANE PROTEIN"/>
    <property type="match status" value="1"/>
</dbReference>
<dbReference type="AlphaFoldDB" id="A0A5Q2MLK4"/>
<keyword evidence="10" id="KW-1185">Reference proteome</keyword>
<dbReference type="GO" id="GO:0016763">
    <property type="term" value="F:pentosyltransferase activity"/>
    <property type="evidence" value="ECO:0007669"/>
    <property type="project" value="TreeGrafter"/>
</dbReference>
<feature type="transmembrane region" description="Helical" evidence="8">
    <location>
        <begin position="161"/>
        <end position="189"/>
    </location>
</feature>
<feature type="transmembrane region" description="Helical" evidence="8">
    <location>
        <begin position="201"/>
        <end position="225"/>
    </location>
</feature>
<dbReference type="PANTHER" id="PTHR33908">
    <property type="entry name" value="MANNOSYLTRANSFERASE YKCB-RELATED"/>
    <property type="match status" value="1"/>
</dbReference>
<keyword evidence="7 8" id="KW-0472">Membrane</keyword>
<keyword evidence="5 8" id="KW-0812">Transmembrane</keyword>